<name>X1K4K9_9ZZZZ</name>
<evidence type="ECO:0000313" key="2">
    <source>
        <dbReference type="EMBL" id="GAH88580.1"/>
    </source>
</evidence>
<evidence type="ECO:0000256" key="1">
    <source>
        <dbReference type="SAM" id="Phobius"/>
    </source>
</evidence>
<organism evidence="2">
    <name type="scientific">marine sediment metagenome</name>
    <dbReference type="NCBI Taxonomy" id="412755"/>
    <lineage>
        <taxon>unclassified sequences</taxon>
        <taxon>metagenomes</taxon>
        <taxon>ecological metagenomes</taxon>
    </lineage>
</organism>
<keyword evidence="1" id="KW-0472">Membrane</keyword>
<gene>
    <name evidence="2" type="ORF">S03H2_60311</name>
</gene>
<accession>X1K4K9</accession>
<keyword evidence="1" id="KW-1133">Transmembrane helix</keyword>
<proteinExistence type="predicted"/>
<reference evidence="2" key="1">
    <citation type="journal article" date="2014" name="Front. Microbiol.">
        <title>High frequency of phylogenetically diverse reductive dehalogenase-homologous genes in deep subseafloor sedimentary metagenomes.</title>
        <authorList>
            <person name="Kawai M."/>
            <person name="Futagami T."/>
            <person name="Toyoda A."/>
            <person name="Takaki Y."/>
            <person name="Nishi S."/>
            <person name="Hori S."/>
            <person name="Arai W."/>
            <person name="Tsubouchi T."/>
            <person name="Morono Y."/>
            <person name="Uchiyama I."/>
            <person name="Ito T."/>
            <person name="Fujiyama A."/>
            <person name="Inagaki F."/>
            <person name="Takami H."/>
        </authorList>
    </citation>
    <scope>NUCLEOTIDE SEQUENCE</scope>
    <source>
        <strain evidence="2">Expedition CK06-06</strain>
    </source>
</reference>
<feature type="non-terminal residue" evidence="2">
    <location>
        <position position="1"/>
    </location>
</feature>
<protein>
    <submittedName>
        <fullName evidence="2">Uncharacterized protein</fullName>
    </submittedName>
</protein>
<dbReference type="AlphaFoldDB" id="X1K4K9"/>
<dbReference type="EMBL" id="BARU01038851">
    <property type="protein sequence ID" value="GAH88580.1"/>
    <property type="molecule type" value="Genomic_DNA"/>
</dbReference>
<keyword evidence="1" id="KW-0812">Transmembrane</keyword>
<comment type="caution">
    <text evidence="2">The sequence shown here is derived from an EMBL/GenBank/DDBJ whole genome shotgun (WGS) entry which is preliminary data.</text>
</comment>
<sequence>PEAREHLKEGFEKGTEKGIEYFSEFDLPDNQKVVINKNLLKLQHENHIIDLIDPPNDGLVKHLMSFNFGVKEARKPFYFVIVFSMKFVSINYFLLYFHIIFSALIFL</sequence>
<feature type="transmembrane region" description="Helical" evidence="1">
    <location>
        <begin position="77"/>
        <end position="106"/>
    </location>
</feature>